<comment type="caution">
    <text evidence="1">The sequence shown here is derived from an EMBL/GenBank/DDBJ whole genome shotgun (WGS) entry which is preliminary data.</text>
</comment>
<name>A0A0F8YVF1_9ZZZZ</name>
<evidence type="ECO:0000313" key="1">
    <source>
        <dbReference type="EMBL" id="KKK58064.1"/>
    </source>
</evidence>
<gene>
    <name evidence="1" type="ORF">LCGC14_3048200</name>
</gene>
<feature type="non-terminal residue" evidence="1">
    <location>
        <position position="1"/>
    </location>
</feature>
<dbReference type="EMBL" id="LAZR01064166">
    <property type="protein sequence ID" value="KKK58064.1"/>
    <property type="molecule type" value="Genomic_DNA"/>
</dbReference>
<dbReference type="AlphaFoldDB" id="A0A0F8YVF1"/>
<proteinExistence type="predicted"/>
<protein>
    <submittedName>
        <fullName evidence="1">Uncharacterized protein</fullName>
    </submittedName>
</protein>
<organism evidence="1">
    <name type="scientific">marine sediment metagenome</name>
    <dbReference type="NCBI Taxonomy" id="412755"/>
    <lineage>
        <taxon>unclassified sequences</taxon>
        <taxon>metagenomes</taxon>
        <taxon>ecological metagenomes</taxon>
    </lineage>
</organism>
<reference evidence="1" key="1">
    <citation type="journal article" date="2015" name="Nature">
        <title>Complex archaea that bridge the gap between prokaryotes and eukaryotes.</title>
        <authorList>
            <person name="Spang A."/>
            <person name="Saw J.H."/>
            <person name="Jorgensen S.L."/>
            <person name="Zaremba-Niedzwiedzka K."/>
            <person name="Martijn J."/>
            <person name="Lind A.E."/>
            <person name="van Eijk R."/>
            <person name="Schleper C."/>
            <person name="Guy L."/>
            <person name="Ettema T.J."/>
        </authorList>
    </citation>
    <scope>NUCLEOTIDE SEQUENCE</scope>
</reference>
<sequence length="202" mass="22438">IFPEPAIGDHVFTRGHFDDESGSGWGRLHSFSPNRDGGGMNIQVVIRSWDPVEQKFVEVVYQADEFGGDPIVVYEGASANQEIPNESTTQGLTLSVVESRGQSMSERRDVLSSNRFLTDESAEELALRWFELREKLSRWGTATVDGLPDLVPYKAVTLEGNLAVMDKGLWMPLHLTHTFNASGWLVQMRCIRVVTEPVASSA</sequence>
<accession>A0A0F8YVF1</accession>